<dbReference type="Gene3D" id="2.60.40.3500">
    <property type="match status" value="1"/>
</dbReference>
<dbReference type="GO" id="GO:0008745">
    <property type="term" value="F:N-acetylmuramoyl-L-alanine amidase activity"/>
    <property type="evidence" value="ECO:0007669"/>
    <property type="project" value="UniProtKB-EC"/>
</dbReference>
<dbReference type="SUPFAM" id="SSF53187">
    <property type="entry name" value="Zn-dependent exopeptidases"/>
    <property type="match status" value="1"/>
</dbReference>
<dbReference type="GO" id="GO:0009253">
    <property type="term" value="P:peptidoglycan catabolic process"/>
    <property type="evidence" value="ECO:0007669"/>
    <property type="project" value="InterPro"/>
</dbReference>
<keyword evidence="6" id="KW-1185">Reference proteome</keyword>
<dbReference type="Pfam" id="PF11741">
    <property type="entry name" value="AMIN"/>
    <property type="match status" value="1"/>
</dbReference>
<evidence type="ECO:0000313" key="6">
    <source>
        <dbReference type="Proteomes" id="UP000189660"/>
    </source>
</evidence>
<name>A0A1U9MAN4_9HYPH</name>
<dbReference type="Pfam" id="PF01520">
    <property type="entry name" value="Amidase_3"/>
    <property type="match status" value="1"/>
</dbReference>
<evidence type="ECO:0000313" key="5">
    <source>
        <dbReference type="EMBL" id="AQT42580.1"/>
    </source>
</evidence>
<feature type="domain" description="MurNAc-LAA" evidence="4">
    <location>
        <begin position="243"/>
        <end position="397"/>
    </location>
</feature>
<dbReference type="EC" id="3.5.1.28" evidence="2"/>
<dbReference type="KEGG" id="bapa:BBC0178_011000"/>
<dbReference type="Gene3D" id="3.40.630.40">
    <property type="entry name" value="Zn-dependent exopeptidases"/>
    <property type="match status" value="1"/>
</dbReference>
<keyword evidence="3 5" id="KW-0378">Hydrolase</keyword>
<sequence length="412" mass="45861">MDHAGQQANFIGNIGQSKWLVFIVAFFLSLMSFPGKGNAGNEQLELVNIRAVGDLTRTRLIAVFSGNPDYSLQFLDHPNRLVVNLPRTDFSSQKQPPLKFGMVTDLRYGTSGPNSSRIILTTNAPFVIEKDNIEQLDSGLWQLVIDLTKDSEENFKKLIQKQQTGNNAQARDDRKAQQKPFRVVIDAGHGGIDSGAESVSGVLEKNVTLAFARTLRDELEKNVNLQVFLTRDSDIFLRLNERVQKARDYGADLFISIHADTINMTSMRGATVYTISDRASDDLAKALAERENKADLLDGLPADESPEVTDILIDLARRETLSFSVNFADRVVSSLLEDNINLIKNPHRYAGFQVLKAPDIPSVLIEIGYLSNKDDEKLISDPVWRRQAASAIATAVQQFANYRTRNGNNPQP</sequence>
<accession>A0A1U9MAN4</accession>
<reference evidence="5 6" key="1">
    <citation type="submission" date="2016-11" db="EMBL/GenBank/DDBJ databases">
        <title>Comparative genomics of Bartonella apis.</title>
        <authorList>
            <person name="Engel P."/>
        </authorList>
    </citation>
    <scope>NUCLEOTIDE SEQUENCE [LARGE SCALE GENOMIC DNA]</scope>
    <source>
        <strain evidence="5 6">BBC0178</strain>
    </source>
</reference>
<dbReference type="PANTHER" id="PTHR30404:SF0">
    <property type="entry name" value="N-ACETYLMURAMOYL-L-ALANINE AMIDASE AMIC"/>
    <property type="match status" value="1"/>
</dbReference>
<dbReference type="Proteomes" id="UP000189660">
    <property type="component" value="Chromosome"/>
</dbReference>
<dbReference type="GO" id="GO:0030288">
    <property type="term" value="C:outer membrane-bounded periplasmic space"/>
    <property type="evidence" value="ECO:0007669"/>
    <property type="project" value="TreeGrafter"/>
</dbReference>
<protein>
    <recommendedName>
        <fullName evidence="2">N-acetylmuramoyl-L-alanine amidase</fullName>
        <ecNumber evidence="2">3.5.1.28</ecNumber>
    </recommendedName>
</protein>
<organism evidence="5 6">
    <name type="scientific">Bartonella apihabitans</name>
    <dbReference type="NCBI Taxonomy" id="2750929"/>
    <lineage>
        <taxon>Bacteria</taxon>
        <taxon>Pseudomonadati</taxon>
        <taxon>Pseudomonadota</taxon>
        <taxon>Alphaproteobacteria</taxon>
        <taxon>Hyphomicrobiales</taxon>
        <taxon>Bartonellaceae</taxon>
        <taxon>Bartonella</taxon>
    </lineage>
</organism>
<dbReference type="InterPro" id="IPR002508">
    <property type="entry name" value="MurNAc-LAA_cat"/>
</dbReference>
<dbReference type="SMART" id="SM00646">
    <property type="entry name" value="Ami_3"/>
    <property type="match status" value="1"/>
</dbReference>
<dbReference type="InterPro" id="IPR021731">
    <property type="entry name" value="AMIN_dom"/>
</dbReference>
<proteinExistence type="predicted"/>
<evidence type="ECO:0000256" key="3">
    <source>
        <dbReference type="ARBA" id="ARBA00022801"/>
    </source>
</evidence>
<gene>
    <name evidence="5" type="ORF">BBC0178_011000</name>
</gene>
<dbReference type="EMBL" id="CP015820">
    <property type="protein sequence ID" value="AQT42580.1"/>
    <property type="molecule type" value="Genomic_DNA"/>
</dbReference>
<evidence type="ECO:0000256" key="2">
    <source>
        <dbReference type="ARBA" id="ARBA00011901"/>
    </source>
</evidence>
<dbReference type="AlphaFoldDB" id="A0A1U9MAN4"/>
<dbReference type="PANTHER" id="PTHR30404">
    <property type="entry name" value="N-ACETYLMURAMOYL-L-ALANINE AMIDASE"/>
    <property type="match status" value="1"/>
</dbReference>
<comment type="catalytic activity">
    <reaction evidence="1">
        <text>Hydrolyzes the link between N-acetylmuramoyl residues and L-amino acid residues in certain cell-wall glycopeptides.</text>
        <dbReference type="EC" id="3.5.1.28"/>
    </reaction>
</comment>
<evidence type="ECO:0000256" key="1">
    <source>
        <dbReference type="ARBA" id="ARBA00001561"/>
    </source>
</evidence>
<dbReference type="CDD" id="cd02696">
    <property type="entry name" value="MurNAc-LAA"/>
    <property type="match status" value="1"/>
</dbReference>
<evidence type="ECO:0000259" key="4">
    <source>
        <dbReference type="SMART" id="SM00646"/>
    </source>
</evidence>
<dbReference type="InterPro" id="IPR050695">
    <property type="entry name" value="N-acetylmuramoyl_amidase_3"/>
</dbReference>